<feature type="transmembrane region" description="Helical" evidence="5">
    <location>
        <begin position="96"/>
        <end position="118"/>
    </location>
</feature>
<protein>
    <submittedName>
        <fullName evidence="6">RTA1-domain-containing protein</fullName>
    </submittedName>
</protein>
<keyword evidence="7" id="KW-1185">Reference proteome</keyword>
<feature type="transmembrane region" description="Helical" evidence="5">
    <location>
        <begin position="31"/>
        <end position="49"/>
    </location>
</feature>
<dbReference type="Proteomes" id="UP000244855">
    <property type="component" value="Unassembled WGS sequence"/>
</dbReference>
<sequence>MLRNCTRKFEADKCPLEYAKLQYRPSVVGNVIYMICFFILLGGQAFFGIRTKTYKYCAVVCLGIIGEIVGYIGRLMLYNNPYSMDSFLTNLVPLTIAPALITGGIYLCLGRVITAIGAENSRIGPKMYTYIFVGSDLFSLILQAVGGAMASMATDKDGQDLGVRIMIAGLIFQVVSMTVFFAIWGDFVLRTRKAKMSGSLARLQPPLYAHLRDDGLGVATILIYIRCIYRVAELWGGFQSHLANDEATFMIFEGPMIIIAVSAMTMFHPGTSCSQVQSTLKQHFQDCYLARHHCWTFTNRVSLL</sequence>
<feature type="transmembrane region" description="Helical" evidence="5">
    <location>
        <begin position="165"/>
        <end position="189"/>
    </location>
</feature>
<keyword evidence="2 5" id="KW-0812">Transmembrane</keyword>
<proteinExistence type="predicted"/>
<gene>
    <name evidence="6" type="ORF">DM02DRAFT_589015</name>
</gene>
<dbReference type="Pfam" id="PF04479">
    <property type="entry name" value="RTA1"/>
    <property type="match status" value="1"/>
</dbReference>
<dbReference type="InterPro" id="IPR007568">
    <property type="entry name" value="RTA1"/>
</dbReference>
<dbReference type="EMBL" id="KZ805339">
    <property type="protein sequence ID" value="PVI02749.1"/>
    <property type="molecule type" value="Genomic_DNA"/>
</dbReference>
<evidence type="ECO:0000256" key="5">
    <source>
        <dbReference type="SAM" id="Phobius"/>
    </source>
</evidence>
<dbReference type="GO" id="GO:0000324">
    <property type="term" value="C:fungal-type vacuole"/>
    <property type="evidence" value="ECO:0007669"/>
    <property type="project" value="TreeGrafter"/>
</dbReference>
<evidence type="ECO:0000256" key="1">
    <source>
        <dbReference type="ARBA" id="ARBA00004141"/>
    </source>
</evidence>
<dbReference type="AlphaFoldDB" id="A0A2V1DXC3"/>
<name>A0A2V1DXC3_9PLEO</name>
<evidence type="ECO:0000313" key="7">
    <source>
        <dbReference type="Proteomes" id="UP000244855"/>
    </source>
</evidence>
<comment type="subcellular location">
    <subcellularLocation>
        <location evidence="1">Membrane</location>
        <topology evidence="1">Multi-pass membrane protein</topology>
    </subcellularLocation>
</comment>
<reference evidence="6 7" key="1">
    <citation type="journal article" date="2018" name="Sci. Rep.">
        <title>Comparative genomics provides insights into the lifestyle and reveals functional heterogeneity of dark septate endophytic fungi.</title>
        <authorList>
            <person name="Knapp D.G."/>
            <person name="Nemeth J.B."/>
            <person name="Barry K."/>
            <person name="Hainaut M."/>
            <person name="Henrissat B."/>
            <person name="Johnson J."/>
            <person name="Kuo A."/>
            <person name="Lim J.H.P."/>
            <person name="Lipzen A."/>
            <person name="Nolan M."/>
            <person name="Ohm R.A."/>
            <person name="Tamas L."/>
            <person name="Grigoriev I.V."/>
            <person name="Spatafora J.W."/>
            <person name="Nagy L.G."/>
            <person name="Kovacs G.M."/>
        </authorList>
    </citation>
    <scope>NUCLEOTIDE SEQUENCE [LARGE SCALE GENOMIC DNA]</scope>
    <source>
        <strain evidence="6 7">DSE2036</strain>
    </source>
</reference>
<evidence type="ECO:0000256" key="3">
    <source>
        <dbReference type="ARBA" id="ARBA00022989"/>
    </source>
</evidence>
<keyword evidence="4 5" id="KW-0472">Membrane</keyword>
<dbReference type="PANTHER" id="PTHR31465">
    <property type="entry name" value="PROTEIN RTA1-RELATED"/>
    <property type="match status" value="1"/>
</dbReference>
<evidence type="ECO:0000256" key="2">
    <source>
        <dbReference type="ARBA" id="ARBA00022692"/>
    </source>
</evidence>
<keyword evidence="3 5" id="KW-1133">Transmembrane helix</keyword>
<dbReference type="PANTHER" id="PTHR31465:SF9">
    <property type="entry name" value="SPHINGOID LONG-CHAIN BASE TRANSPORTER RSB1"/>
    <property type="match status" value="1"/>
</dbReference>
<evidence type="ECO:0000256" key="4">
    <source>
        <dbReference type="ARBA" id="ARBA00023136"/>
    </source>
</evidence>
<feature type="transmembrane region" description="Helical" evidence="5">
    <location>
        <begin position="56"/>
        <end position="76"/>
    </location>
</feature>
<evidence type="ECO:0000313" key="6">
    <source>
        <dbReference type="EMBL" id="PVI02749.1"/>
    </source>
</evidence>
<dbReference type="GO" id="GO:0005886">
    <property type="term" value="C:plasma membrane"/>
    <property type="evidence" value="ECO:0007669"/>
    <property type="project" value="TreeGrafter"/>
</dbReference>
<organism evidence="6 7">
    <name type="scientific">Periconia macrospinosa</name>
    <dbReference type="NCBI Taxonomy" id="97972"/>
    <lineage>
        <taxon>Eukaryota</taxon>
        <taxon>Fungi</taxon>
        <taxon>Dikarya</taxon>
        <taxon>Ascomycota</taxon>
        <taxon>Pezizomycotina</taxon>
        <taxon>Dothideomycetes</taxon>
        <taxon>Pleosporomycetidae</taxon>
        <taxon>Pleosporales</taxon>
        <taxon>Massarineae</taxon>
        <taxon>Periconiaceae</taxon>
        <taxon>Periconia</taxon>
    </lineage>
</organism>
<feature type="transmembrane region" description="Helical" evidence="5">
    <location>
        <begin position="130"/>
        <end position="153"/>
    </location>
</feature>
<dbReference type="OrthoDB" id="4521223at2759"/>
<dbReference type="STRING" id="97972.A0A2V1DXC3"/>
<accession>A0A2V1DXC3</accession>